<feature type="transmembrane region" description="Helical" evidence="2">
    <location>
        <begin position="6"/>
        <end position="26"/>
    </location>
</feature>
<dbReference type="PANTHER" id="PTHR41532">
    <property type="entry name" value="FIXS PROTEIN"/>
    <property type="match status" value="1"/>
</dbReference>
<dbReference type="RefSeq" id="WP_041067603.1">
    <property type="nucleotide sequence ID" value="NZ_AP012273.1"/>
</dbReference>
<dbReference type="PANTHER" id="PTHR41532:SF1">
    <property type="entry name" value="FIXS PROTEIN"/>
    <property type="match status" value="1"/>
</dbReference>
<dbReference type="EMBL" id="AP012273">
    <property type="protein sequence ID" value="BAO44587.1"/>
    <property type="molecule type" value="Genomic_DNA"/>
</dbReference>
<protein>
    <submittedName>
        <fullName evidence="3">Cb-type cytochrome oxidase maturation protein</fullName>
    </submittedName>
</protein>
<organism evidence="3 4">
    <name type="scientific">Thiolapillus brandeum</name>
    <dbReference type="NCBI Taxonomy" id="1076588"/>
    <lineage>
        <taxon>Bacteria</taxon>
        <taxon>Pseudomonadati</taxon>
        <taxon>Pseudomonadota</taxon>
        <taxon>Gammaproteobacteria</taxon>
        <taxon>Chromatiales</taxon>
        <taxon>Sedimenticolaceae</taxon>
        <taxon>Thiolapillus</taxon>
    </lineage>
</organism>
<dbReference type="InterPro" id="IPR004714">
    <property type="entry name" value="Cyt_oxidase_maturation_cbb3"/>
</dbReference>
<keyword evidence="2" id="KW-0472">Membrane</keyword>
<evidence type="ECO:0000256" key="1">
    <source>
        <dbReference type="SAM" id="MobiDB-lite"/>
    </source>
</evidence>
<dbReference type="KEGG" id="tbn:TBH_C1670"/>
<reference evidence="3 4" key="1">
    <citation type="journal article" date="2014" name="PLoS ONE">
        <title>Physiological and genomic features of a novel sulfur-oxidizing gammaproteobacterium belonging to a previously uncultivated symbiotic lineage isolated from a hydrothermal vent.</title>
        <authorList>
            <person name="Nunoura T."/>
            <person name="Takaki Y."/>
            <person name="Kazama H."/>
            <person name="Kakuta J."/>
            <person name="Shimamura S."/>
            <person name="Makita H."/>
            <person name="Hirai M."/>
            <person name="Miyazaki M."/>
            <person name="Takai K."/>
        </authorList>
    </citation>
    <scope>NUCLEOTIDE SEQUENCE [LARGE SCALE GENOMIC DNA]</scope>
    <source>
        <strain evidence="3 4">Hiromi1</strain>
    </source>
</reference>
<dbReference type="OrthoDB" id="9802763at2"/>
<dbReference type="Pfam" id="PF03597">
    <property type="entry name" value="FixS"/>
    <property type="match status" value="1"/>
</dbReference>
<keyword evidence="2" id="KW-0812">Transmembrane</keyword>
<dbReference type="NCBIfam" id="TIGR00847">
    <property type="entry name" value="ccoS"/>
    <property type="match status" value="1"/>
</dbReference>
<evidence type="ECO:0000313" key="4">
    <source>
        <dbReference type="Proteomes" id="UP000031631"/>
    </source>
</evidence>
<dbReference type="AlphaFoldDB" id="A0A7U6JI91"/>
<dbReference type="Proteomes" id="UP000031631">
    <property type="component" value="Chromosome"/>
</dbReference>
<proteinExistence type="predicted"/>
<feature type="region of interest" description="Disordered" evidence="1">
    <location>
        <begin position="38"/>
        <end position="70"/>
    </location>
</feature>
<evidence type="ECO:0000313" key="3">
    <source>
        <dbReference type="EMBL" id="BAO44587.1"/>
    </source>
</evidence>
<keyword evidence="2" id="KW-1133">Transmembrane helix</keyword>
<accession>A0A7U6JI91</accession>
<evidence type="ECO:0000256" key="2">
    <source>
        <dbReference type="SAM" id="Phobius"/>
    </source>
</evidence>
<sequence length="70" mass="7986">MDVIYSLIPGMIFFGLVFVGVLIWAIKRGQYEDLEGDGNRILMDEDGDQDKPLEPGERRKRVGLNFPDDD</sequence>
<gene>
    <name evidence="3" type="ORF">TBH_C1670</name>
</gene>
<keyword evidence="4" id="KW-1185">Reference proteome</keyword>
<name>A0A7U6JI91_9GAMM</name>